<dbReference type="PANTHER" id="PTHR18937">
    <property type="entry name" value="STRUCTURAL MAINTENANCE OF CHROMOSOMES SMC FAMILY MEMBER"/>
    <property type="match status" value="1"/>
</dbReference>
<reference evidence="5" key="1">
    <citation type="submission" date="2021-04" db="EMBL/GenBank/DDBJ databases">
        <authorList>
            <person name="Chebbi M.A.C M."/>
        </authorList>
    </citation>
    <scope>NUCLEOTIDE SEQUENCE</scope>
</reference>
<evidence type="ECO:0000256" key="1">
    <source>
        <dbReference type="ARBA" id="ARBA00022618"/>
    </source>
</evidence>
<dbReference type="GO" id="GO:0005634">
    <property type="term" value="C:nucleus"/>
    <property type="evidence" value="ECO:0007669"/>
    <property type="project" value="TreeGrafter"/>
</dbReference>
<dbReference type="GO" id="GO:0051301">
    <property type="term" value="P:cell division"/>
    <property type="evidence" value="ECO:0007669"/>
    <property type="project" value="UniProtKB-KW"/>
</dbReference>
<keyword evidence="2" id="KW-0498">Mitosis</keyword>
<keyword evidence="6" id="KW-1185">Reference proteome</keyword>
<protein>
    <submittedName>
        <fullName evidence="5">Similar to SMC1B: Structural maintenance of chromosomes protein 1B (Homo sapiens)</fullName>
    </submittedName>
</protein>
<comment type="caution">
    <text evidence="5">The sequence shown here is derived from an EMBL/GenBank/DDBJ whole genome shotgun (WGS) entry which is preliminary data.</text>
</comment>
<dbReference type="GO" id="GO:0003677">
    <property type="term" value="F:DNA binding"/>
    <property type="evidence" value="ECO:0007669"/>
    <property type="project" value="TreeGrafter"/>
</dbReference>
<accession>A0A8J2HSC4</accession>
<keyword evidence="4" id="KW-0131">Cell cycle</keyword>
<evidence type="ECO:0000256" key="3">
    <source>
        <dbReference type="ARBA" id="ARBA00023242"/>
    </source>
</evidence>
<dbReference type="GO" id="GO:0008278">
    <property type="term" value="C:cohesin complex"/>
    <property type="evidence" value="ECO:0007669"/>
    <property type="project" value="TreeGrafter"/>
</dbReference>
<dbReference type="Proteomes" id="UP000786811">
    <property type="component" value="Unassembled WGS sequence"/>
</dbReference>
<evidence type="ECO:0000313" key="5">
    <source>
        <dbReference type="EMBL" id="CAG5110286.1"/>
    </source>
</evidence>
<proteinExistence type="predicted"/>
<keyword evidence="1" id="KW-0132">Cell division</keyword>
<dbReference type="OrthoDB" id="413649at2759"/>
<dbReference type="EMBL" id="CAJNRD030001734">
    <property type="protein sequence ID" value="CAG5110286.1"/>
    <property type="molecule type" value="Genomic_DNA"/>
</dbReference>
<sequence length="86" mass="9314">MDAISFVMGEKTSSLRVKRFSELIHGASIGKPVSRSASVTAVFELEDGNEKSFMRSVQGSSSEHRINGSVSFAFSEQSMPTLLSII</sequence>
<evidence type="ECO:0000256" key="4">
    <source>
        <dbReference type="ARBA" id="ARBA00023306"/>
    </source>
</evidence>
<keyword evidence="3" id="KW-0539">Nucleus</keyword>
<dbReference type="PANTHER" id="PTHR18937:SF12">
    <property type="entry name" value="STRUCTURAL MAINTENANCE OF CHROMOSOMES PROTEIN"/>
    <property type="match status" value="1"/>
</dbReference>
<name>A0A8J2HSC4_COTCN</name>
<dbReference type="Gene3D" id="3.40.50.300">
    <property type="entry name" value="P-loop containing nucleotide triphosphate hydrolases"/>
    <property type="match status" value="1"/>
</dbReference>
<dbReference type="GO" id="GO:0007062">
    <property type="term" value="P:sister chromatid cohesion"/>
    <property type="evidence" value="ECO:0007669"/>
    <property type="project" value="TreeGrafter"/>
</dbReference>
<dbReference type="AlphaFoldDB" id="A0A8J2HSC4"/>
<gene>
    <name evidence="5" type="ORF">HICCMSTLAB_LOCUS14082</name>
</gene>
<evidence type="ECO:0000256" key="2">
    <source>
        <dbReference type="ARBA" id="ARBA00022776"/>
    </source>
</evidence>
<organism evidence="5 6">
    <name type="scientific">Cotesia congregata</name>
    <name type="common">Parasitoid wasp</name>
    <name type="synonym">Apanteles congregatus</name>
    <dbReference type="NCBI Taxonomy" id="51543"/>
    <lineage>
        <taxon>Eukaryota</taxon>
        <taxon>Metazoa</taxon>
        <taxon>Ecdysozoa</taxon>
        <taxon>Arthropoda</taxon>
        <taxon>Hexapoda</taxon>
        <taxon>Insecta</taxon>
        <taxon>Pterygota</taxon>
        <taxon>Neoptera</taxon>
        <taxon>Endopterygota</taxon>
        <taxon>Hymenoptera</taxon>
        <taxon>Apocrita</taxon>
        <taxon>Ichneumonoidea</taxon>
        <taxon>Braconidae</taxon>
        <taxon>Microgastrinae</taxon>
        <taxon>Cotesia</taxon>
    </lineage>
</organism>
<dbReference type="InterPro" id="IPR027417">
    <property type="entry name" value="P-loop_NTPase"/>
</dbReference>
<evidence type="ECO:0000313" key="6">
    <source>
        <dbReference type="Proteomes" id="UP000786811"/>
    </source>
</evidence>